<keyword evidence="3" id="KW-1185">Reference proteome</keyword>
<dbReference type="Pfam" id="PF13403">
    <property type="entry name" value="Hint_2"/>
    <property type="match status" value="1"/>
</dbReference>
<feature type="domain" description="Hedgehog/Intein (Hint)" evidence="1">
    <location>
        <begin position="171"/>
        <end position="313"/>
    </location>
</feature>
<protein>
    <submittedName>
        <fullName evidence="2">Hint domain-containing protein</fullName>
    </submittedName>
</protein>
<evidence type="ECO:0000313" key="3">
    <source>
        <dbReference type="Proteomes" id="UP001251085"/>
    </source>
</evidence>
<gene>
    <name evidence="2" type="ORF">RM190_22810</name>
</gene>
<organism evidence="2 3">
    <name type="scientific">Paracoccus broussonetiae</name>
    <dbReference type="NCBI Taxonomy" id="3075834"/>
    <lineage>
        <taxon>Bacteria</taxon>
        <taxon>Pseudomonadati</taxon>
        <taxon>Pseudomonadota</taxon>
        <taxon>Alphaproteobacteria</taxon>
        <taxon>Rhodobacterales</taxon>
        <taxon>Paracoccaceae</taxon>
        <taxon>Paracoccus</taxon>
    </lineage>
</organism>
<dbReference type="InterPro" id="IPR036844">
    <property type="entry name" value="Hint_dom_sf"/>
</dbReference>
<sequence>MPWLVFPVNALAIGNITGSNTFTVNSLPLVDALTTVTGGPLPDGATIEFFVDDGAVHYDDLENGPHILTGEAFTTARVSLAGNKDYDFVVRPENPNEGVIDIDNQYNGELATFNGQYFISSYPDTTPVIGTFGGNIVLGSMDGGFPDSGSITYTPDPTGAPYRFYLDAEVVCFTAGTLIETPDGPRAVETLKVGDLVATMDSGPQPIRWISSRSTRPILRHDLLPVLIPAGALGAGCPESDLRVSPQHRVALNSPAICASFDTDAVLIAAKKLVGHNGIRQESQGKVVYVHFLLDRHELVWANGTLTETLLTGQMALRALGAAQLREIALIFPEIAQPTHVPHPARRILGRGEFQRILKHFPNDRLVGNHSDRLLSH</sequence>
<evidence type="ECO:0000313" key="2">
    <source>
        <dbReference type="EMBL" id="MDT1064705.1"/>
    </source>
</evidence>
<dbReference type="Gene3D" id="2.170.16.10">
    <property type="entry name" value="Hedgehog/Intein (Hint) domain"/>
    <property type="match status" value="1"/>
</dbReference>
<accession>A0ABU3EKS0</accession>
<reference evidence="3" key="1">
    <citation type="submission" date="2023-07" db="EMBL/GenBank/DDBJ databases">
        <title>Characterization of two Paracoccaceae strains isolated from Phycosphere and proposal of Xinfangfangia lacusdiani sp. nov.</title>
        <authorList>
            <person name="Deng Y."/>
            <person name="Zhang Y.Q."/>
        </authorList>
    </citation>
    <scope>NUCLEOTIDE SEQUENCE [LARGE SCALE GENOMIC DNA]</scope>
    <source>
        <strain evidence="3">CPCC 101403</strain>
    </source>
</reference>
<comment type="caution">
    <text evidence="2">The sequence shown here is derived from an EMBL/GenBank/DDBJ whole genome shotgun (WGS) entry which is preliminary data.</text>
</comment>
<dbReference type="InterPro" id="IPR028992">
    <property type="entry name" value="Hedgehog/Intein_dom"/>
</dbReference>
<name>A0ABU3EKS0_9RHOB</name>
<dbReference type="RefSeq" id="WP_311761786.1">
    <property type="nucleotide sequence ID" value="NZ_JAVRQI010000031.1"/>
</dbReference>
<evidence type="ECO:0000259" key="1">
    <source>
        <dbReference type="Pfam" id="PF13403"/>
    </source>
</evidence>
<dbReference type="Proteomes" id="UP001251085">
    <property type="component" value="Unassembled WGS sequence"/>
</dbReference>
<dbReference type="EMBL" id="JAVRQI010000031">
    <property type="protein sequence ID" value="MDT1064705.1"/>
    <property type="molecule type" value="Genomic_DNA"/>
</dbReference>
<proteinExistence type="predicted"/>
<dbReference type="SUPFAM" id="SSF51294">
    <property type="entry name" value="Hedgehog/intein (Hint) domain"/>
    <property type="match status" value="1"/>
</dbReference>